<dbReference type="AlphaFoldDB" id="A0A0A9BIG7"/>
<dbReference type="EMBL" id="GBRH01234769">
    <property type="protein sequence ID" value="JAD63126.1"/>
    <property type="molecule type" value="Transcribed_RNA"/>
</dbReference>
<reference evidence="2" key="1">
    <citation type="submission" date="2014-09" db="EMBL/GenBank/DDBJ databases">
        <authorList>
            <person name="Magalhaes I.L.F."/>
            <person name="Oliveira U."/>
            <person name="Santos F.R."/>
            <person name="Vidigal T.H.D.A."/>
            <person name="Brescovit A.D."/>
            <person name="Santos A.J."/>
        </authorList>
    </citation>
    <scope>NUCLEOTIDE SEQUENCE</scope>
    <source>
        <tissue evidence="2">Shoot tissue taken approximately 20 cm above the soil surface</tissue>
    </source>
</reference>
<evidence type="ECO:0000313" key="2">
    <source>
        <dbReference type="EMBL" id="JAD63126.1"/>
    </source>
</evidence>
<proteinExistence type="predicted"/>
<organism evidence="2">
    <name type="scientific">Arundo donax</name>
    <name type="common">Giant reed</name>
    <name type="synonym">Donax arundinaceus</name>
    <dbReference type="NCBI Taxonomy" id="35708"/>
    <lineage>
        <taxon>Eukaryota</taxon>
        <taxon>Viridiplantae</taxon>
        <taxon>Streptophyta</taxon>
        <taxon>Embryophyta</taxon>
        <taxon>Tracheophyta</taxon>
        <taxon>Spermatophyta</taxon>
        <taxon>Magnoliopsida</taxon>
        <taxon>Liliopsida</taxon>
        <taxon>Poales</taxon>
        <taxon>Poaceae</taxon>
        <taxon>PACMAD clade</taxon>
        <taxon>Arundinoideae</taxon>
        <taxon>Arundineae</taxon>
        <taxon>Arundo</taxon>
    </lineage>
</organism>
<name>A0A0A9BIG7_ARUDO</name>
<keyword evidence="1" id="KW-0472">Membrane</keyword>
<feature type="transmembrane region" description="Helical" evidence="1">
    <location>
        <begin position="40"/>
        <end position="64"/>
    </location>
</feature>
<keyword evidence="1" id="KW-0812">Transmembrane</keyword>
<reference evidence="2" key="2">
    <citation type="journal article" date="2015" name="Data Brief">
        <title>Shoot transcriptome of the giant reed, Arundo donax.</title>
        <authorList>
            <person name="Barrero R.A."/>
            <person name="Guerrero F.D."/>
            <person name="Moolhuijzen P."/>
            <person name="Goolsby J.A."/>
            <person name="Tidwell J."/>
            <person name="Bellgard S.E."/>
            <person name="Bellgard M.I."/>
        </authorList>
    </citation>
    <scope>NUCLEOTIDE SEQUENCE</scope>
    <source>
        <tissue evidence="2">Shoot tissue taken approximately 20 cm above the soil surface</tissue>
    </source>
</reference>
<keyword evidence="1" id="KW-1133">Transmembrane helix</keyword>
<evidence type="ECO:0000256" key="1">
    <source>
        <dbReference type="SAM" id="Phobius"/>
    </source>
</evidence>
<sequence length="74" mass="8678">MFLDSTLVYLACFPYYSSDLIPRACIHSATLSFFQDILRFPIYLLELGFPWFMFLLNLMSLPYYSIIPSTSAQY</sequence>
<accession>A0A0A9BIG7</accession>
<protein>
    <submittedName>
        <fullName evidence="2">Uncharacterized protein</fullName>
    </submittedName>
</protein>